<dbReference type="SMART" id="SM00292">
    <property type="entry name" value="BRCT"/>
    <property type="match status" value="1"/>
</dbReference>
<keyword evidence="8 14" id="KW-0227">DNA damage</keyword>
<dbReference type="Pfam" id="PF16727">
    <property type="entry name" value="REV1_C"/>
    <property type="match status" value="1"/>
</dbReference>
<dbReference type="GO" id="GO:0006281">
    <property type="term" value="P:DNA repair"/>
    <property type="evidence" value="ECO:0007669"/>
    <property type="project" value="UniProtKB-KW"/>
</dbReference>
<dbReference type="InterPro" id="IPR038401">
    <property type="entry name" value="Rev1_C_sf"/>
</dbReference>
<dbReference type="InterPro" id="IPR017961">
    <property type="entry name" value="DNA_pol_Y-fam_little_finger"/>
</dbReference>
<dbReference type="CDD" id="cd19318">
    <property type="entry name" value="Rev1_UBM2"/>
    <property type="match status" value="2"/>
</dbReference>
<keyword evidence="10 14" id="KW-0238">DNA-binding</keyword>
<dbReference type="Gene3D" id="6.10.250.1630">
    <property type="match status" value="1"/>
</dbReference>
<evidence type="ECO:0000256" key="14">
    <source>
        <dbReference type="PIRNR" id="PIRNR036573"/>
    </source>
</evidence>
<evidence type="ECO:0000259" key="17">
    <source>
        <dbReference type="PROSITE" id="PS50172"/>
    </source>
</evidence>
<dbReference type="Gene3D" id="3.40.50.10190">
    <property type="entry name" value="BRCT domain"/>
    <property type="match status" value="1"/>
</dbReference>
<evidence type="ECO:0000256" key="10">
    <source>
        <dbReference type="ARBA" id="ARBA00023125"/>
    </source>
</evidence>
<evidence type="ECO:0000256" key="1">
    <source>
        <dbReference type="ARBA" id="ARBA00004123"/>
    </source>
</evidence>
<dbReference type="InterPro" id="IPR012112">
    <property type="entry name" value="REV1"/>
</dbReference>
<keyword evidence="9 15" id="KW-0460">Magnesium</keyword>
<dbReference type="InterPro" id="IPR053848">
    <property type="entry name" value="IMS_HHH_1"/>
</dbReference>
<evidence type="ECO:0000256" key="15">
    <source>
        <dbReference type="PIRSR" id="PIRSR036573-2"/>
    </source>
</evidence>
<dbReference type="PROSITE" id="PS50173">
    <property type="entry name" value="UMUC"/>
    <property type="match status" value="1"/>
</dbReference>
<evidence type="ECO:0000256" key="8">
    <source>
        <dbReference type="ARBA" id="ARBA00022763"/>
    </source>
</evidence>
<dbReference type="SUPFAM" id="SSF100879">
    <property type="entry name" value="Lesion bypass DNA polymerase (Y-family), little finger domain"/>
    <property type="match status" value="1"/>
</dbReference>
<dbReference type="InterPro" id="IPR031991">
    <property type="entry name" value="Rev1_C"/>
</dbReference>
<feature type="region of interest" description="Disordered" evidence="16">
    <location>
        <begin position="1"/>
        <end position="28"/>
    </location>
</feature>
<dbReference type="OrthoDB" id="6382204at2759"/>
<dbReference type="EC" id="2.7.7.-" evidence="14"/>
<keyword evidence="12 14" id="KW-0539">Nucleus</keyword>
<dbReference type="GO" id="GO:0003684">
    <property type="term" value="F:damaged DNA binding"/>
    <property type="evidence" value="ECO:0007669"/>
    <property type="project" value="UniProtKB-UniRule"/>
</dbReference>
<feature type="binding site" evidence="15">
    <location>
        <position position="443"/>
    </location>
    <ligand>
        <name>Mg(2+)</name>
        <dbReference type="ChEBI" id="CHEBI:18420"/>
        <label>1</label>
    </ligand>
</feature>
<reference evidence="19 20" key="1">
    <citation type="journal article" date="2005" name="Nature">
        <title>Genome sequence, comparative analysis and haplotype structure of the domestic dog.</title>
        <authorList>
            <consortium name="Broad Sequencing Platform"/>
            <person name="Lindblad-Toh K."/>
            <person name="Wade C.M."/>
            <person name="Mikkelsen T.S."/>
            <person name="Karlsson E.K."/>
            <person name="Jaffe D.B."/>
            <person name="Kamal M."/>
            <person name="Clamp M."/>
            <person name="Chang J.L."/>
            <person name="Kulbokas E.J. III"/>
            <person name="Zody M.C."/>
            <person name="Mauceli E."/>
            <person name="Xie X."/>
            <person name="Breen M."/>
            <person name="Wayne R.K."/>
            <person name="Ostrander E.A."/>
            <person name="Ponting C.P."/>
            <person name="Galibert F."/>
            <person name="Smith D.R."/>
            <person name="DeJong P.J."/>
            <person name="Kirkness E."/>
            <person name="Alvarez P."/>
            <person name="Biagi T."/>
            <person name="Brockman W."/>
            <person name="Butler J."/>
            <person name="Chin C.W."/>
            <person name="Cook A."/>
            <person name="Cuff J."/>
            <person name="Daly M.J."/>
            <person name="DeCaprio D."/>
            <person name="Gnerre S."/>
            <person name="Grabherr M."/>
            <person name="Kellis M."/>
            <person name="Kleber M."/>
            <person name="Bardeleben C."/>
            <person name="Goodstadt L."/>
            <person name="Heger A."/>
            <person name="Hitte C."/>
            <person name="Kim L."/>
            <person name="Koepfli K.P."/>
            <person name="Parker H.G."/>
            <person name="Pollinger J.P."/>
            <person name="Searle S.M."/>
            <person name="Sutter N.B."/>
            <person name="Thomas R."/>
            <person name="Webber C."/>
            <person name="Baldwin J."/>
            <person name="Abebe A."/>
            <person name="Abouelleil A."/>
            <person name="Aftuck L."/>
            <person name="Ait-Zahra M."/>
            <person name="Aldredge T."/>
            <person name="Allen N."/>
            <person name="An P."/>
            <person name="Anderson S."/>
            <person name="Antoine C."/>
            <person name="Arachchi H."/>
            <person name="Aslam A."/>
            <person name="Ayotte L."/>
            <person name="Bachantsang P."/>
            <person name="Barry A."/>
            <person name="Bayul T."/>
            <person name="Benamara M."/>
            <person name="Berlin A."/>
            <person name="Bessette D."/>
            <person name="Blitshteyn B."/>
            <person name="Bloom T."/>
            <person name="Blye J."/>
            <person name="Boguslavskiy L."/>
            <person name="Bonnet C."/>
            <person name="Boukhgalter B."/>
            <person name="Brown A."/>
            <person name="Cahill P."/>
            <person name="Calixte N."/>
            <person name="Camarata J."/>
            <person name="Cheshatsang Y."/>
            <person name="Chu J."/>
            <person name="Citroen M."/>
            <person name="Collymore A."/>
            <person name="Cooke P."/>
            <person name="Dawoe T."/>
            <person name="Daza R."/>
            <person name="Decktor K."/>
            <person name="DeGray S."/>
            <person name="Dhargay N."/>
            <person name="Dooley K."/>
            <person name="Dooley K."/>
            <person name="Dorje P."/>
            <person name="Dorjee K."/>
            <person name="Dorris L."/>
            <person name="Duffey N."/>
            <person name="Dupes A."/>
            <person name="Egbiremolen O."/>
            <person name="Elong R."/>
            <person name="Falk J."/>
            <person name="Farina A."/>
            <person name="Faro S."/>
            <person name="Ferguson D."/>
            <person name="Ferreira P."/>
            <person name="Fisher S."/>
            <person name="FitzGerald M."/>
            <person name="Foley K."/>
            <person name="Foley C."/>
            <person name="Franke A."/>
            <person name="Friedrich D."/>
            <person name="Gage D."/>
            <person name="Garber M."/>
            <person name="Gearin G."/>
            <person name="Giannoukos G."/>
            <person name="Goode T."/>
            <person name="Goyette A."/>
            <person name="Graham J."/>
            <person name="Grandbois E."/>
            <person name="Gyaltsen K."/>
            <person name="Hafez N."/>
            <person name="Hagopian D."/>
            <person name="Hagos B."/>
            <person name="Hall J."/>
            <person name="Healy C."/>
            <person name="Hegarty R."/>
            <person name="Honan T."/>
            <person name="Horn A."/>
            <person name="Houde N."/>
            <person name="Hughes L."/>
            <person name="Hunnicutt L."/>
            <person name="Husby M."/>
            <person name="Jester B."/>
            <person name="Jones C."/>
            <person name="Kamat A."/>
            <person name="Kanga B."/>
            <person name="Kells C."/>
            <person name="Khazanovich D."/>
            <person name="Kieu A.C."/>
            <person name="Kisner P."/>
            <person name="Kumar M."/>
            <person name="Lance K."/>
            <person name="Landers T."/>
            <person name="Lara M."/>
            <person name="Lee W."/>
            <person name="Leger J.P."/>
            <person name="Lennon N."/>
            <person name="Leuper L."/>
            <person name="LeVine S."/>
            <person name="Liu J."/>
            <person name="Liu X."/>
            <person name="Lokyitsang Y."/>
            <person name="Lokyitsang T."/>
            <person name="Lui A."/>
            <person name="Macdonald J."/>
            <person name="Major J."/>
            <person name="Marabella R."/>
            <person name="Maru K."/>
            <person name="Matthews C."/>
            <person name="McDonough S."/>
            <person name="Mehta T."/>
            <person name="Meldrim J."/>
            <person name="Melnikov A."/>
            <person name="Meneus L."/>
            <person name="Mihalev A."/>
            <person name="Mihova T."/>
            <person name="Miller K."/>
            <person name="Mittelman R."/>
            <person name="Mlenga V."/>
            <person name="Mulrain L."/>
            <person name="Munson G."/>
            <person name="Navidi A."/>
            <person name="Naylor J."/>
            <person name="Nguyen T."/>
            <person name="Nguyen N."/>
            <person name="Nguyen C."/>
            <person name="Nguyen T."/>
            <person name="Nicol R."/>
            <person name="Norbu N."/>
            <person name="Norbu C."/>
            <person name="Novod N."/>
            <person name="Nyima T."/>
            <person name="Olandt P."/>
            <person name="O'Neill B."/>
            <person name="O'Neill K."/>
            <person name="Osman S."/>
            <person name="Oyono L."/>
            <person name="Patti C."/>
            <person name="Perrin D."/>
            <person name="Phunkhang P."/>
            <person name="Pierre F."/>
            <person name="Priest M."/>
            <person name="Rachupka A."/>
            <person name="Raghuraman S."/>
            <person name="Rameau R."/>
            <person name="Ray V."/>
            <person name="Raymond C."/>
            <person name="Rege F."/>
            <person name="Rise C."/>
            <person name="Rogers J."/>
            <person name="Rogov P."/>
            <person name="Sahalie J."/>
            <person name="Settipalli S."/>
            <person name="Sharpe T."/>
            <person name="Shea T."/>
            <person name="Sheehan M."/>
            <person name="Sherpa N."/>
            <person name="Shi J."/>
            <person name="Shih D."/>
            <person name="Sloan J."/>
            <person name="Smith C."/>
            <person name="Sparrow T."/>
            <person name="Stalker J."/>
            <person name="Stange-Thomann N."/>
            <person name="Stavropoulos S."/>
            <person name="Stone C."/>
            <person name="Stone S."/>
            <person name="Sykes S."/>
            <person name="Tchuinga P."/>
            <person name="Tenzing P."/>
            <person name="Tesfaye S."/>
            <person name="Thoulutsang D."/>
            <person name="Thoulutsang Y."/>
            <person name="Topham K."/>
            <person name="Topping I."/>
            <person name="Tsamla T."/>
            <person name="Vassiliev H."/>
            <person name="Venkataraman V."/>
            <person name="Vo A."/>
            <person name="Wangchuk T."/>
            <person name="Wangdi T."/>
            <person name="Weiand M."/>
            <person name="Wilkinson J."/>
            <person name="Wilson A."/>
            <person name="Yadav S."/>
            <person name="Yang S."/>
            <person name="Yang X."/>
            <person name="Young G."/>
            <person name="Yu Q."/>
            <person name="Zainoun J."/>
            <person name="Zembek L."/>
            <person name="Zimmer A."/>
            <person name="Lander E.S."/>
        </authorList>
    </citation>
    <scope>NUCLEOTIDE SEQUENCE [LARGE SCALE GENOMIC DNA]</scope>
    <source>
        <strain evidence="19">Boxer</strain>
    </source>
</reference>
<dbReference type="PIRSF" id="PIRSF036573">
    <property type="entry name" value="REV1"/>
    <property type="match status" value="1"/>
</dbReference>
<organism evidence="19 20">
    <name type="scientific">Canis lupus familiaris</name>
    <name type="common">Dog</name>
    <name type="synonym">Canis familiaris</name>
    <dbReference type="NCBI Taxonomy" id="9615"/>
    <lineage>
        <taxon>Eukaryota</taxon>
        <taxon>Metazoa</taxon>
        <taxon>Chordata</taxon>
        <taxon>Craniata</taxon>
        <taxon>Vertebrata</taxon>
        <taxon>Euteleostomi</taxon>
        <taxon>Mammalia</taxon>
        <taxon>Eutheria</taxon>
        <taxon>Laurasiatheria</taxon>
        <taxon>Carnivora</taxon>
        <taxon>Caniformia</taxon>
        <taxon>Canidae</taxon>
        <taxon>Canis</taxon>
    </lineage>
</organism>
<dbReference type="GO" id="GO:0003887">
    <property type="term" value="F:DNA-directed DNA polymerase activity"/>
    <property type="evidence" value="ECO:0007669"/>
    <property type="project" value="InterPro"/>
</dbReference>
<feature type="compositionally biased region" description="Polar residues" evidence="16">
    <location>
        <begin position="302"/>
        <end position="329"/>
    </location>
</feature>
<dbReference type="PROSITE" id="PS50172">
    <property type="entry name" value="BRCT"/>
    <property type="match status" value="1"/>
</dbReference>
<evidence type="ECO:0000256" key="13">
    <source>
        <dbReference type="ARBA" id="ARBA00055423"/>
    </source>
</evidence>
<dbReference type="Pfam" id="PF21999">
    <property type="entry name" value="IMS_HHH_1"/>
    <property type="match status" value="1"/>
</dbReference>
<protein>
    <recommendedName>
        <fullName evidence="3 14">DNA repair protein REV1</fullName>
        <ecNumber evidence="14">2.7.7.-</ecNumber>
    </recommendedName>
</protein>
<dbReference type="Gene3D" id="3.40.1170.60">
    <property type="match status" value="1"/>
</dbReference>
<feature type="domain" description="UmuC" evidence="18">
    <location>
        <begin position="439"/>
        <end position="673"/>
    </location>
</feature>
<dbReference type="Gene3D" id="3.30.1490.100">
    <property type="entry name" value="DNA polymerase, Y-family, little finger domain"/>
    <property type="match status" value="1"/>
</dbReference>
<keyword evidence="11 14" id="KW-0234">DNA repair</keyword>
<feature type="region of interest" description="Disordered" evidence="16">
    <location>
        <begin position="1142"/>
        <end position="1169"/>
    </location>
</feature>
<evidence type="ECO:0000256" key="4">
    <source>
        <dbReference type="ARBA" id="ARBA00022634"/>
    </source>
</evidence>
<evidence type="ECO:0000256" key="16">
    <source>
        <dbReference type="SAM" id="MobiDB-lite"/>
    </source>
</evidence>
<dbReference type="FunFam" id="1.10.150.20:FF:000025">
    <property type="entry name" value="DNA repair protein REV1"/>
    <property type="match status" value="1"/>
</dbReference>
<dbReference type="InterPro" id="IPR047346">
    <property type="entry name" value="Rev1_UBM1/2"/>
</dbReference>
<evidence type="ECO:0000313" key="20">
    <source>
        <dbReference type="Proteomes" id="UP000002254"/>
    </source>
</evidence>
<comment type="cofactor">
    <cofactor evidence="15">
        <name>Mg(2+)</name>
        <dbReference type="ChEBI" id="CHEBI:18420"/>
    </cofactor>
    <text evidence="15">Binds 2 magnesium ions.</text>
</comment>
<dbReference type="FunFam" id="3.30.70.270:FF:000005">
    <property type="entry name" value="DNA repair protein REV1"/>
    <property type="match status" value="1"/>
</dbReference>
<reference evidence="19" key="2">
    <citation type="submission" date="2025-08" db="UniProtKB">
        <authorList>
            <consortium name="Ensembl"/>
        </authorList>
    </citation>
    <scope>IDENTIFICATION</scope>
</reference>
<proteinExistence type="inferred from homology"/>
<evidence type="ECO:0000259" key="18">
    <source>
        <dbReference type="PROSITE" id="PS50173"/>
    </source>
</evidence>
<evidence type="ECO:0000256" key="6">
    <source>
        <dbReference type="ARBA" id="ARBA00022695"/>
    </source>
</evidence>
<dbReference type="CDD" id="cd01701">
    <property type="entry name" value="PolY_Rev1"/>
    <property type="match status" value="1"/>
</dbReference>
<dbReference type="InterPro" id="IPR036775">
    <property type="entry name" value="DNA_pol_Y-fam_lit_finger_sf"/>
</dbReference>
<feature type="compositionally biased region" description="Polar residues" evidence="16">
    <location>
        <begin position="1064"/>
        <end position="1074"/>
    </location>
</feature>
<dbReference type="FunFam" id="3.40.1170.60:FF:000005">
    <property type="entry name" value="DNA repair protein REV1"/>
    <property type="match status" value="1"/>
</dbReference>
<accession>A0A8P0S833</accession>
<dbReference type="PANTHER" id="PTHR45990:SF1">
    <property type="entry name" value="DNA REPAIR PROTEIN REV1"/>
    <property type="match status" value="1"/>
</dbReference>
<dbReference type="FunFam" id="1.20.58.1280:FF:000001">
    <property type="entry name" value="DNA repair protein REV1"/>
    <property type="match status" value="1"/>
</dbReference>
<dbReference type="Pfam" id="PF00533">
    <property type="entry name" value="BRCT"/>
    <property type="match status" value="1"/>
</dbReference>
<evidence type="ECO:0000313" key="19">
    <source>
        <dbReference type="Ensembl" id="ENSCAFP00000003300.4"/>
    </source>
</evidence>
<name>A0A8P0S833_CANLF</name>
<dbReference type="Gene3D" id="6.10.250.1490">
    <property type="match status" value="1"/>
</dbReference>
<comment type="similarity">
    <text evidence="2 14">Belongs to the DNA polymerase type-Y family.</text>
</comment>
<dbReference type="Pfam" id="PF11799">
    <property type="entry name" value="IMS_C"/>
    <property type="match status" value="1"/>
</dbReference>
<dbReference type="CDD" id="cd17719">
    <property type="entry name" value="BRCT_Rev1"/>
    <property type="match status" value="1"/>
</dbReference>
<dbReference type="InterPro" id="IPR043128">
    <property type="entry name" value="Rev_trsase/Diguanyl_cyclase"/>
</dbReference>
<dbReference type="InterPro" id="IPR043502">
    <property type="entry name" value="DNA/RNA_pol_sf"/>
</dbReference>
<gene>
    <name evidence="19" type="primary">REV1</name>
</gene>
<dbReference type="PANTHER" id="PTHR45990">
    <property type="entry name" value="DNA REPAIR PROTEIN REV1"/>
    <property type="match status" value="1"/>
</dbReference>
<dbReference type="InterPro" id="IPR025527">
    <property type="entry name" value="HUWE1/Rev1_UBM"/>
</dbReference>
<evidence type="ECO:0000256" key="11">
    <source>
        <dbReference type="ARBA" id="ARBA00023204"/>
    </source>
</evidence>
<keyword evidence="7 15" id="KW-0479">Metal-binding</keyword>
<dbReference type="GO" id="GO:0042276">
    <property type="term" value="P:error-prone translesion synthesis"/>
    <property type="evidence" value="ECO:0007669"/>
    <property type="project" value="InterPro"/>
</dbReference>
<evidence type="ECO:0000256" key="12">
    <source>
        <dbReference type="ARBA" id="ARBA00023242"/>
    </source>
</evidence>
<dbReference type="Gene3D" id="1.10.150.20">
    <property type="entry name" value="5' to 3' exonuclease, C-terminal subdomain"/>
    <property type="match status" value="1"/>
</dbReference>
<dbReference type="InterPro" id="IPR001357">
    <property type="entry name" value="BRCT_dom"/>
</dbReference>
<feature type="domain" description="BRCT" evidence="17">
    <location>
        <begin position="64"/>
        <end position="151"/>
    </location>
</feature>
<dbReference type="CDD" id="cd12145">
    <property type="entry name" value="Rev1_C"/>
    <property type="match status" value="1"/>
</dbReference>
<dbReference type="FunFam" id="3.40.50.10190:FF:000009">
    <property type="entry name" value="DNA repair protein REV1"/>
    <property type="match status" value="1"/>
</dbReference>
<dbReference type="FunCoup" id="A0A8P0S833">
    <property type="interactions" value="1313"/>
</dbReference>
<sequence>MSTVRGREKERDTQTSRSSTMRRGGWRRRAENDGWEKWGGYMAAKVQKLEEQFRSDATIQKDGTSSTIFSGVAIYVNGYTDPSAEELRKLMMLHGGQYHVYYSRSKTTHIIATNLPNAKIKELKGEKVIRPEWIVESIKAGRLLSCIPYQLYSKQSNMQKGLNFNPACKAEEPVPGPSSVAKQLNNRVNHIIKKIETENEVKVNGMNSWNEEDANNDFSLTELEQIFPGRKQNGIPHHRDSAAIFNGHTPSSNGALKTQDCLVPMGNSVASRLSSDFTQEEEQAEKNSTDFRDCIVQQFQQSTRNTDTVRNPHRTNSFSLSSLHSNTKINGAHHSAVQGPSSTKSTSSVPTLSKAAPLVPSKPSDCNFISDFYSRSRLHHISMWKCELTEFVNTLQRQSSGVFPGREKLKKMKTGRSTLVVTDTGNMSVLSSPRHQSCIMHVDMDCFFVSVGIRNRPDLKGKPVAVTSNRGTGRAPLRPGANPQLEWQYYQNKILKGKAAEIPDSSMWENQDSAQANGIDSVLSKAEIASCSYEARQVGIKNGMFFGQAKQLCPNLQAVPYDFHAYKEVARTMYETLASYTHNIEAVSCDEALVDITEILAETRLTPDEFANAVRTEIKDQTKCAASVGIGSNILLARMATRKAKPDGQYHLKPEEVDDFIRGQLVSNLPGVGRSMESKLNSLGIKTCGDLQYMTMAKLQKEFGPKTGQMLYRFCRGLDDRPVRTEKERKSISAEINYGIRFTQPKEAEAFLLNLSEEIQRRLEAAHVKGKRLTLKVMVRKSGAPVETAKFGGHGICDNITRTVTLDQATDSAKIIGKATLNMFHTMKLNISDMRGVGIHVNQLVPTNPNPSACPSRPSVQSGHFPGGSHSVLDLFQVQKAKKSTEEEHKEVFLAAMDLEISSASRNCTFLPSFSTHLTSSVSPVTSKAESSGKWNGLHSPISLKSRINLSIEVPSPSQLDQSVLEALPPDLREQVEQVCVQQGELHGDKRKEPVNGCNTGILPQPVGTVLLQIPEPQESNSDAGINVIALPAFSQVDPEVFAALPAELQKELKAAYDQRQRQGENTAQQQPATASVPKNPLRQLKPAAVKEKKRNKKKNPISPPRKIQSPLKNKLLNSPVKTLPGACGSPQKLIDGILKHEGPASEKPLGELSGSTSGVPGLSGLQPEPVGCGRPPAPNLAGAVEFSDVKTLLKEWITTISDPMEEDILQVVKYCTDLIEEKDLEKLDLVIKYMKRLMQQSVESVWNMAFDFILDNVQVVLQQTYGSTLKVT</sequence>
<keyword evidence="6 14" id="KW-0548">Nucleotidyltransferase</keyword>
<evidence type="ECO:0000256" key="7">
    <source>
        <dbReference type="ARBA" id="ARBA00022723"/>
    </source>
</evidence>
<dbReference type="SUPFAM" id="SSF56672">
    <property type="entry name" value="DNA/RNA polymerases"/>
    <property type="match status" value="1"/>
</dbReference>
<keyword evidence="5 14" id="KW-0808">Transferase</keyword>
<feature type="region of interest" description="Disordered" evidence="16">
    <location>
        <begin position="1056"/>
        <end position="1128"/>
    </location>
</feature>
<dbReference type="Ensembl" id="ENSCAFT00000003562.5">
    <property type="protein sequence ID" value="ENSCAFP00000003300.4"/>
    <property type="gene ID" value="ENSCAFG00000023079.5"/>
</dbReference>
<comment type="function">
    <text evidence="13 14">Deoxycytidyl transferase involved in DNA repair. Transfers a dCMP residue from dCTP to the 3'-end of a DNA primer in a template-dependent reaction. May assist in the first step in the bypass of abasic lesions by the insertion of a nucleotide opposite the lesion. Required for normal induction of mutations by physical and chemical agents.</text>
</comment>
<feature type="compositionally biased region" description="Basic and acidic residues" evidence="16">
    <location>
        <begin position="1"/>
        <end position="14"/>
    </location>
</feature>
<feature type="binding site" evidence="15">
    <location>
        <position position="590"/>
    </location>
    <ligand>
        <name>Mg(2+)</name>
        <dbReference type="ChEBI" id="CHEBI:18420"/>
        <label>1</label>
    </ligand>
</feature>
<dbReference type="FunFam" id="3.30.70.270:FF:000010">
    <property type="entry name" value="DNA repair protein REV1"/>
    <property type="match status" value="1"/>
</dbReference>
<dbReference type="AlphaFoldDB" id="A0A8P0S833"/>
<dbReference type="FunFam" id="3.30.1490.100:FF:000001">
    <property type="entry name" value="DNA repair protein REV1"/>
    <property type="match status" value="1"/>
</dbReference>
<dbReference type="SUPFAM" id="SSF52113">
    <property type="entry name" value="BRCT domain"/>
    <property type="match status" value="1"/>
</dbReference>
<feature type="region of interest" description="Disordered" evidence="16">
    <location>
        <begin position="302"/>
        <end position="356"/>
    </location>
</feature>
<evidence type="ECO:0000256" key="2">
    <source>
        <dbReference type="ARBA" id="ARBA00010945"/>
    </source>
</evidence>
<feature type="binding site" evidence="15">
    <location>
        <position position="591"/>
    </location>
    <ligand>
        <name>Mg(2+)</name>
        <dbReference type="ChEBI" id="CHEBI:18420"/>
        <label>1</label>
    </ligand>
</feature>
<feature type="compositionally biased region" description="Low complexity" evidence="16">
    <location>
        <begin position="340"/>
        <end position="354"/>
    </location>
</feature>
<dbReference type="Pfam" id="PF00817">
    <property type="entry name" value="IMS"/>
    <property type="match status" value="2"/>
</dbReference>
<dbReference type="Pfam" id="PF14377">
    <property type="entry name" value="UBM"/>
    <property type="match status" value="2"/>
</dbReference>
<comment type="subcellular location">
    <subcellularLocation>
        <location evidence="1 14">Nucleus</location>
    </subcellularLocation>
</comment>
<dbReference type="GO" id="GO:0046872">
    <property type="term" value="F:metal ion binding"/>
    <property type="evidence" value="ECO:0007669"/>
    <property type="project" value="UniProtKB-KW"/>
</dbReference>
<dbReference type="Gene3D" id="1.20.58.1280">
    <property type="entry name" value="DNA repair protein Rev1, C-terminal domain"/>
    <property type="match status" value="1"/>
</dbReference>
<evidence type="ECO:0000256" key="5">
    <source>
        <dbReference type="ARBA" id="ARBA00022679"/>
    </source>
</evidence>
<dbReference type="InterPro" id="IPR036420">
    <property type="entry name" value="BRCT_dom_sf"/>
</dbReference>
<dbReference type="InterPro" id="IPR001126">
    <property type="entry name" value="UmuC"/>
</dbReference>
<keyword evidence="4 14" id="KW-0237">DNA synthesis</keyword>
<dbReference type="GO" id="GO:0005634">
    <property type="term" value="C:nucleus"/>
    <property type="evidence" value="ECO:0007669"/>
    <property type="project" value="UniProtKB-SubCell"/>
</dbReference>
<dbReference type="Gene3D" id="3.30.70.270">
    <property type="match status" value="2"/>
</dbReference>
<dbReference type="Proteomes" id="UP000002254">
    <property type="component" value="Chromosome 10"/>
</dbReference>
<evidence type="ECO:0000256" key="3">
    <source>
        <dbReference type="ARBA" id="ARBA00020399"/>
    </source>
</evidence>
<evidence type="ECO:0000256" key="9">
    <source>
        <dbReference type="ARBA" id="ARBA00022842"/>
    </source>
</evidence>